<comment type="caution">
    <text evidence="1">The sequence shown here is derived from an EMBL/GenBank/DDBJ whole genome shotgun (WGS) entry which is preliminary data.</text>
</comment>
<sequence>MAAAGTAVPAVGQAPVTVAAFLARTSALKAKGFAALFSPELKALRDLGAAAGAEYRARLAQERAAGRPSSCPPAKVKIGSDQFLAHLESYPAPARERTTLSMAVADLFVRTWPCR</sequence>
<proteinExistence type="predicted"/>
<evidence type="ECO:0000313" key="2">
    <source>
        <dbReference type="Proteomes" id="UP000551327"/>
    </source>
</evidence>
<evidence type="ECO:0000313" key="1">
    <source>
        <dbReference type="EMBL" id="MBC2669083.1"/>
    </source>
</evidence>
<gene>
    <name evidence="1" type="ORF">H7F53_08005</name>
</gene>
<protein>
    <recommendedName>
        <fullName evidence="3">Rap1a immunity protein domain-containing protein</fullName>
    </recommendedName>
</protein>
<reference evidence="1 2" key="1">
    <citation type="submission" date="2020-08" db="EMBL/GenBank/DDBJ databases">
        <title>The genome sequence of type strain Novosphingobium piscinae KCTC 42194.</title>
        <authorList>
            <person name="Liu Y."/>
        </authorList>
    </citation>
    <scope>NUCLEOTIDE SEQUENCE [LARGE SCALE GENOMIC DNA]</scope>
    <source>
        <strain evidence="1 2">KCTC 42194</strain>
    </source>
</reference>
<dbReference type="Proteomes" id="UP000551327">
    <property type="component" value="Unassembled WGS sequence"/>
</dbReference>
<dbReference type="AlphaFoldDB" id="A0A7X1FXZ0"/>
<name>A0A7X1FXZ0_9SPHN</name>
<evidence type="ECO:0008006" key="3">
    <source>
        <dbReference type="Google" id="ProtNLM"/>
    </source>
</evidence>
<keyword evidence="2" id="KW-1185">Reference proteome</keyword>
<accession>A0A7X1FXZ0</accession>
<dbReference type="EMBL" id="JACLAX010000006">
    <property type="protein sequence ID" value="MBC2669083.1"/>
    <property type="molecule type" value="Genomic_DNA"/>
</dbReference>
<organism evidence="1 2">
    <name type="scientific">Novosphingobium piscinae</name>
    <dbReference type="NCBI Taxonomy" id="1507448"/>
    <lineage>
        <taxon>Bacteria</taxon>
        <taxon>Pseudomonadati</taxon>
        <taxon>Pseudomonadota</taxon>
        <taxon>Alphaproteobacteria</taxon>
        <taxon>Sphingomonadales</taxon>
        <taxon>Sphingomonadaceae</taxon>
        <taxon>Novosphingobium</taxon>
    </lineage>
</organism>